<dbReference type="Pfam" id="PF14541">
    <property type="entry name" value="TAXi_C"/>
    <property type="match status" value="1"/>
</dbReference>
<feature type="domain" description="Xylanase inhibitor C-terminal" evidence="2">
    <location>
        <begin position="106"/>
        <end position="186"/>
    </location>
</feature>
<dbReference type="EMBL" id="CM017325">
    <property type="protein sequence ID" value="KAE8056234.1"/>
    <property type="molecule type" value="Genomic_DNA"/>
</dbReference>
<dbReference type="GO" id="GO:0006508">
    <property type="term" value="P:proteolysis"/>
    <property type="evidence" value="ECO:0007669"/>
    <property type="project" value="InterPro"/>
</dbReference>
<comment type="similarity">
    <text evidence="1">Belongs to the peptidase A1 family.</text>
</comment>
<dbReference type="AlphaFoldDB" id="A0A5N6R8N1"/>
<evidence type="ECO:0000259" key="2">
    <source>
        <dbReference type="Pfam" id="PF14541"/>
    </source>
</evidence>
<evidence type="ECO:0000313" key="5">
    <source>
        <dbReference type="Proteomes" id="UP000327013"/>
    </source>
</evidence>
<protein>
    <recommendedName>
        <fullName evidence="6">Xylanase inhibitor C-terminal domain-containing protein</fullName>
    </recommendedName>
</protein>
<gene>
    <name evidence="4" type="ORF">FH972_013024</name>
</gene>
<proteinExistence type="inferred from homology"/>
<dbReference type="PANTHER" id="PTHR13683">
    <property type="entry name" value="ASPARTYL PROTEASES"/>
    <property type="match status" value="1"/>
</dbReference>
<evidence type="ECO:0008006" key="6">
    <source>
        <dbReference type="Google" id="ProtNLM"/>
    </source>
</evidence>
<dbReference type="SUPFAM" id="SSF50630">
    <property type="entry name" value="Acid proteases"/>
    <property type="match status" value="1"/>
</dbReference>
<name>A0A5N6R8N1_9ROSI</name>
<evidence type="ECO:0000313" key="4">
    <source>
        <dbReference type="EMBL" id="KAE8056234.1"/>
    </source>
</evidence>
<organism evidence="4 5">
    <name type="scientific">Carpinus fangiana</name>
    <dbReference type="NCBI Taxonomy" id="176857"/>
    <lineage>
        <taxon>Eukaryota</taxon>
        <taxon>Viridiplantae</taxon>
        <taxon>Streptophyta</taxon>
        <taxon>Embryophyta</taxon>
        <taxon>Tracheophyta</taxon>
        <taxon>Spermatophyta</taxon>
        <taxon>Magnoliopsida</taxon>
        <taxon>eudicotyledons</taxon>
        <taxon>Gunneridae</taxon>
        <taxon>Pentapetalae</taxon>
        <taxon>rosids</taxon>
        <taxon>fabids</taxon>
        <taxon>Fagales</taxon>
        <taxon>Betulaceae</taxon>
        <taxon>Carpinus</taxon>
    </lineage>
</organism>
<accession>A0A5N6R8N1</accession>
<dbReference type="Gene3D" id="2.40.70.10">
    <property type="entry name" value="Acid Proteases"/>
    <property type="match status" value="2"/>
</dbReference>
<sequence>MYTANYDDKLFSVGFFDKERLTLVPTDVFNNFLFGCGQNNQGLFGGSAGLLGLGRDPFSVVQQTAPKYAASSTASLQALAPPATSPLGEAPTTLPKPSNSRPFFSASRTIINSGDVITRLPLAAYNTLRTAFQKAIKAYPPTDAITILNTCYNLSKYDKITFPKITFSFSGNVNVELDQAGVFFVENSRKFVWLLTSLSLGMFSRRGWRWCTLQRVG</sequence>
<dbReference type="PANTHER" id="PTHR13683:SF750">
    <property type="entry name" value="ASPARTYL PROTEASE AED1"/>
    <property type="match status" value="1"/>
</dbReference>
<dbReference type="InterPro" id="IPR001461">
    <property type="entry name" value="Aspartic_peptidase_A1"/>
</dbReference>
<dbReference type="Proteomes" id="UP000327013">
    <property type="component" value="Chromosome 5"/>
</dbReference>
<reference evidence="4 5" key="1">
    <citation type="submission" date="2019-06" db="EMBL/GenBank/DDBJ databases">
        <title>A chromosomal-level reference genome of Carpinus fangiana (Coryloideae, Betulaceae).</title>
        <authorList>
            <person name="Yang X."/>
            <person name="Wang Z."/>
            <person name="Zhang L."/>
            <person name="Hao G."/>
            <person name="Liu J."/>
            <person name="Yang Y."/>
        </authorList>
    </citation>
    <scope>NUCLEOTIDE SEQUENCE [LARGE SCALE GENOMIC DNA]</scope>
    <source>
        <strain evidence="4">Cfa_2016G</strain>
        <tissue evidence="4">Leaf</tissue>
    </source>
</reference>
<keyword evidence="5" id="KW-1185">Reference proteome</keyword>
<dbReference type="InterPro" id="IPR032799">
    <property type="entry name" value="TAXi_C"/>
</dbReference>
<dbReference type="InterPro" id="IPR021109">
    <property type="entry name" value="Peptidase_aspartic_dom_sf"/>
</dbReference>
<evidence type="ECO:0000259" key="3">
    <source>
        <dbReference type="Pfam" id="PF14543"/>
    </source>
</evidence>
<dbReference type="OrthoDB" id="2747330at2759"/>
<dbReference type="GO" id="GO:0004190">
    <property type="term" value="F:aspartic-type endopeptidase activity"/>
    <property type="evidence" value="ECO:0007669"/>
    <property type="project" value="InterPro"/>
</dbReference>
<dbReference type="Pfam" id="PF14543">
    <property type="entry name" value="TAXi_N"/>
    <property type="match status" value="1"/>
</dbReference>
<feature type="domain" description="Xylanase inhibitor N-terminal" evidence="3">
    <location>
        <begin position="2"/>
        <end position="69"/>
    </location>
</feature>
<evidence type="ECO:0000256" key="1">
    <source>
        <dbReference type="ARBA" id="ARBA00007447"/>
    </source>
</evidence>
<dbReference type="InterPro" id="IPR032861">
    <property type="entry name" value="TAXi_N"/>
</dbReference>